<gene>
    <name evidence="2" type="ORF">AAFF_G00262150</name>
</gene>
<feature type="compositionally biased region" description="Polar residues" evidence="1">
    <location>
        <begin position="29"/>
        <end position="40"/>
    </location>
</feature>
<proteinExistence type="predicted"/>
<dbReference type="EMBL" id="JAINUG010000036">
    <property type="protein sequence ID" value="KAJ8407987.1"/>
    <property type="molecule type" value="Genomic_DNA"/>
</dbReference>
<dbReference type="Proteomes" id="UP001221898">
    <property type="component" value="Unassembled WGS sequence"/>
</dbReference>
<evidence type="ECO:0000313" key="2">
    <source>
        <dbReference type="EMBL" id="KAJ8407987.1"/>
    </source>
</evidence>
<feature type="region of interest" description="Disordered" evidence="1">
    <location>
        <begin position="29"/>
        <end position="73"/>
    </location>
</feature>
<protein>
    <submittedName>
        <fullName evidence="2">Uncharacterized protein</fullName>
    </submittedName>
</protein>
<dbReference type="AlphaFoldDB" id="A0AAD7SSF1"/>
<evidence type="ECO:0000256" key="1">
    <source>
        <dbReference type="SAM" id="MobiDB-lite"/>
    </source>
</evidence>
<keyword evidence="3" id="KW-1185">Reference proteome</keyword>
<reference evidence="2" key="1">
    <citation type="journal article" date="2023" name="Science">
        <title>Genome structures resolve the early diversification of teleost fishes.</title>
        <authorList>
            <person name="Parey E."/>
            <person name="Louis A."/>
            <person name="Montfort J."/>
            <person name="Bouchez O."/>
            <person name="Roques C."/>
            <person name="Iampietro C."/>
            <person name="Lluch J."/>
            <person name="Castinel A."/>
            <person name="Donnadieu C."/>
            <person name="Desvignes T."/>
            <person name="Floi Bucao C."/>
            <person name="Jouanno E."/>
            <person name="Wen M."/>
            <person name="Mejri S."/>
            <person name="Dirks R."/>
            <person name="Jansen H."/>
            <person name="Henkel C."/>
            <person name="Chen W.J."/>
            <person name="Zahm M."/>
            <person name="Cabau C."/>
            <person name="Klopp C."/>
            <person name="Thompson A.W."/>
            <person name="Robinson-Rechavi M."/>
            <person name="Braasch I."/>
            <person name="Lecointre G."/>
            <person name="Bobe J."/>
            <person name="Postlethwait J.H."/>
            <person name="Berthelot C."/>
            <person name="Roest Crollius H."/>
            <person name="Guiguen Y."/>
        </authorList>
    </citation>
    <scope>NUCLEOTIDE SEQUENCE</scope>
    <source>
        <strain evidence="2">NC1722</strain>
    </source>
</reference>
<comment type="caution">
    <text evidence="2">The sequence shown here is derived from an EMBL/GenBank/DDBJ whole genome shotgun (WGS) entry which is preliminary data.</text>
</comment>
<organism evidence="2 3">
    <name type="scientific">Aldrovandia affinis</name>
    <dbReference type="NCBI Taxonomy" id="143900"/>
    <lineage>
        <taxon>Eukaryota</taxon>
        <taxon>Metazoa</taxon>
        <taxon>Chordata</taxon>
        <taxon>Craniata</taxon>
        <taxon>Vertebrata</taxon>
        <taxon>Euteleostomi</taxon>
        <taxon>Actinopterygii</taxon>
        <taxon>Neopterygii</taxon>
        <taxon>Teleostei</taxon>
        <taxon>Notacanthiformes</taxon>
        <taxon>Halosauridae</taxon>
        <taxon>Aldrovandia</taxon>
    </lineage>
</organism>
<evidence type="ECO:0000313" key="3">
    <source>
        <dbReference type="Proteomes" id="UP001221898"/>
    </source>
</evidence>
<accession>A0AAD7SSF1</accession>
<name>A0AAD7SSF1_9TELE</name>
<sequence>MRTPHPCQRAVFVPRSHCNPGLRITNVTWAQSHDTGSPSRVTFPEGAHPLPNTGPSVPARSGGPEGLAWAGPQRLSQRPFPPFAVFQSVTIIPDPVPLTMFVSAWLTHGD</sequence>